<sequence>MLRSQKPNVVKENRPRKRAREPNVPTDDLVTEALNITEDDNEQFALMPTAEALTQRAETSFRTCIEWE</sequence>
<proteinExistence type="predicted"/>
<evidence type="ECO:0000313" key="2">
    <source>
        <dbReference type="Proteomes" id="UP000887572"/>
    </source>
</evidence>
<organism evidence="2 3">
    <name type="scientific">Globodera rostochiensis</name>
    <name type="common">Golden nematode worm</name>
    <name type="synonym">Heterodera rostochiensis</name>
    <dbReference type="NCBI Taxonomy" id="31243"/>
    <lineage>
        <taxon>Eukaryota</taxon>
        <taxon>Metazoa</taxon>
        <taxon>Ecdysozoa</taxon>
        <taxon>Nematoda</taxon>
        <taxon>Chromadorea</taxon>
        <taxon>Rhabditida</taxon>
        <taxon>Tylenchina</taxon>
        <taxon>Tylenchomorpha</taxon>
        <taxon>Tylenchoidea</taxon>
        <taxon>Heteroderidae</taxon>
        <taxon>Heteroderinae</taxon>
        <taxon>Globodera</taxon>
    </lineage>
</organism>
<reference evidence="3" key="1">
    <citation type="submission" date="2022-11" db="UniProtKB">
        <authorList>
            <consortium name="WormBaseParasite"/>
        </authorList>
    </citation>
    <scope>IDENTIFICATION</scope>
</reference>
<evidence type="ECO:0000256" key="1">
    <source>
        <dbReference type="SAM" id="MobiDB-lite"/>
    </source>
</evidence>
<dbReference type="WBParaSite" id="Gr19_v10_g3715.t1">
    <property type="protein sequence ID" value="Gr19_v10_g3715.t1"/>
    <property type="gene ID" value="Gr19_v10_g3715"/>
</dbReference>
<name>A0A914HT33_GLORO</name>
<dbReference type="AlphaFoldDB" id="A0A914HT33"/>
<evidence type="ECO:0000313" key="3">
    <source>
        <dbReference type="WBParaSite" id="Gr19_v10_g3715.t1"/>
    </source>
</evidence>
<accession>A0A914HT33</accession>
<dbReference type="Proteomes" id="UP000887572">
    <property type="component" value="Unplaced"/>
</dbReference>
<keyword evidence="2" id="KW-1185">Reference proteome</keyword>
<protein>
    <submittedName>
        <fullName evidence="3">Uncharacterized protein</fullName>
    </submittedName>
</protein>
<feature type="region of interest" description="Disordered" evidence="1">
    <location>
        <begin position="1"/>
        <end position="24"/>
    </location>
</feature>